<protein>
    <submittedName>
        <fullName evidence="1">Uncharacterized protein</fullName>
    </submittedName>
</protein>
<gene>
    <name evidence="1" type="ORF">POPTR_012G052502v4</name>
</gene>
<accession>A0A2K1Y954</accession>
<dbReference type="GO" id="GO:0005524">
    <property type="term" value="F:ATP binding"/>
    <property type="evidence" value="ECO:0007669"/>
    <property type="project" value="UniProtKB-KW"/>
</dbReference>
<dbReference type="GO" id="GO:0004674">
    <property type="term" value="F:protein serine/threonine kinase activity"/>
    <property type="evidence" value="ECO:0007669"/>
    <property type="project" value="UniProtKB-KW"/>
</dbReference>
<keyword evidence="2" id="KW-1185">Reference proteome</keyword>
<dbReference type="SUPFAM" id="SSF56112">
    <property type="entry name" value="Protein kinase-like (PK-like)"/>
    <property type="match status" value="1"/>
</dbReference>
<dbReference type="PANTHER" id="PTHR24056">
    <property type="entry name" value="CELL DIVISION PROTEIN KINASE"/>
    <property type="match status" value="1"/>
</dbReference>
<reference evidence="1 2" key="1">
    <citation type="journal article" date="2006" name="Science">
        <title>The genome of black cottonwood, Populus trichocarpa (Torr. &amp; Gray).</title>
        <authorList>
            <person name="Tuskan G.A."/>
            <person name="Difazio S."/>
            <person name="Jansson S."/>
            <person name="Bohlmann J."/>
            <person name="Grigoriev I."/>
            <person name="Hellsten U."/>
            <person name="Putnam N."/>
            <person name="Ralph S."/>
            <person name="Rombauts S."/>
            <person name="Salamov A."/>
            <person name="Schein J."/>
            <person name="Sterck L."/>
            <person name="Aerts A."/>
            <person name="Bhalerao R.R."/>
            <person name="Bhalerao R.P."/>
            <person name="Blaudez D."/>
            <person name="Boerjan W."/>
            <person name="Brun A."/>
            <person name="Brunner A."/>
            <person name="Busov V."/>
            <person name="Campbell M."/>
            <person name="Carlson J."/>
            <person name="Chalot M."/>
            <person name="Chapman J."/>
            <person name="Chen G.L."/>
            <person name="Cooper D."/>
            <person name="Coutinho P.M."/>
            <person name="Couturier J."/>
            <person name="Covert S."/>
            <person name="Cronk Q."/>
            <person name="Cunningham R."/>
            <person name="Davis J."/>
            <person name="Degroeve S."/>
            <person name="Dejardin A."/>
            <person name="Depamphilis C."/>
            <person name="Detter J."/>
            <person name="Dirks B."/>
            <person name="Dubchak I."/>
            <person name="Duplessis S."/>
            <person name="Ehlting J."/>
            <person name="Ellis B."/>
            <person name="Gendler K."/>
            <person name="Goodstein D."/>
            <person name="Gribskov M."/>
            <person name="Grimwood J."/>
            <person name="Groover A."/>
            <person name="Gunter L."/>
            <person name="Hamberger B."/>
            <person name="Heinze B."/>
            <person name="Helariutta Y."/>
            <person name="Henrissat B."/>
            <person name="Holligan D."/>
            <person name="Holt R."/>
            <person name="Huang W."/>
            <person name="Islam-Faridi N."/>
            <person name="Jones S."/>
            <person name="Jones-Rhoades M."/>
            <person name="Jorgensen R."/>
            <person name="Joshi C."/>
            <person name="Kangasjarvi J."/>
            <person name="Karlsson J."/>
            <person name="Kelleher C."/>
            <person name="Kirkpatrick R."/>
            <person name="Kirst M."/>
            <person name="Kohler A."/>
            <person name="Kalluri U."/>
            <person name="Larimer F."/>
            <person name="Leebens-Mack J."/>
            <person name="Leple J.C."/>
            <person name="Locascio P."/>
            <person name="Lou Y."/>
            <person name="Lucas S."/>
            <person name="Martin F."/>
            <person name="Montanini B."/>
            <person name="Napoli C."/>
            <person name="Nelson D.R."/>
            <person name="Nelson C."/>
            <person name="Nieminen K."/>
            <person name="Nilsson O."/>
            <person name="Pereda V."/>
            <person name="Peter G."/>
            <person name="Philippe R."/>
            <person name="Pilate G."/>
            <person name="Poliakov A."/>
            <person name="Razumovskaya J."/>
            <person name="Richardson P."/>
            <person name="Rinaldi C."/>
            <person name="Ritland K."/>
            <person name="Rouze P."/>
            <person name="Ryaboy D."/>
            <person name="Schmutz J."/>
            <person name="Schrader J."/>
            <person name="Segerman B."/>
            <person name="Shin H."/>
            <person name="Siddiqui A."/>
            <person name="Sterky F."/>
            <person name="Terry A."/>
            <person name="Tsai C.J."/>
            <person name="Uberbacher E."/>
            <person name="Unneberg P."/>
            <person name="Vahala J."/>
            <person name="Wall K."/>
            <person name="Wessler S."/>
            <person name="Yang G."/>
            <person name="Yin T."/>
            <person name="Douglas C."/>
            <person name="Marra M."/>
            <person name="Sandberg G."/>
            <person name="Van de Peer Y."/>
            <person name="Rokhsar D."/>
        </authorList>
    </citation>
    <scope>NUCLEOTIDE SEQUENCE [LARGE SCALE GENOMIC DNA]</scope>
    <source>
        <strain evidence="2">cv. Nisqually</strain>
    </source>
</reference>
<dbReference type="InterPro" id="IPR011009">
    <property type="entry name" value="Kinase-like_dom_sf"/>
</dbReference>
<name>A0A2K1Y954_POPTR</name>
<dbReference type="Proteomes" id="UP000006729">
    <property type="component" value="Chromosome 12"/>
</dbReference>
<organism evidence="1 2">
    <name type="scientific">Populus trichocarpa</name>
    <name type="common">Western balsam poplar</name>
    <name type="synonym">Populus balsamifera subsp. trichocarpa</name>
    <dbReference type="NCBI Taxonomy" id="3694"/>
    <lineage>
        <taxon>Eukaryota</taxon>
        <taxon>Viridiplantae</taxon>
        <taxon>Streptophyta</taxon>
        <taxon>Embryophyta</taxon>
        <taxon>Tracheophyta</taxon>
        <taxon>Spermatophyta</taxon>
        <taxon>Magnoliopsida</taxon>
        <taxon>eudicotyledons</taxon>
        <taxon>Gunneridae</taxon>
        <taxon>Pentapetalae</taxon>
        <taxon>rosids</taxon>
        <taxon>fabids</taxon>
        <taxon>Malpighiales</taxon>
        <taxon>Salicaceae</taxon>
        <taxon>Saliceae</taxon>
        <taxon>Populus</taxon>
    </lineage>
</organism>
<dbReference type="InterPro" id="IPR050108">
    <property type="entry name" value="CDK"/>
</dbReference>
<dbReference type="SMART" id="SM00220">
    <property type="entry name" value="S_TKc"/>
    <property type="match status" value="1"/>
</dbReference>
<feature type="non-terminal residue" evidence="1">
    <location>
        <position position="1"/>
    </location>
</feature>
<dbReference type="EMBL" id="CM009301">
    <property type="protein sequence ID" value="PNT09550.2"/>
    <property type="molecule type" value="Genomic_DNA"/>
</dbReference>
<proteinExistence type="predicted"/>
<evidence type="ECO:0000313" key="1">
    <source>
        <dbReference type="EMBL" id="PNT09550.2"/>
    </source>
</evidence>
<dbReference type="FunFam" id="1.10.510.10:FF:000624">
    <property type="entry name" value="Mitogen-activated protein kinase"/>
    <property type="match status" value="1"/>
</dbReference>
<sequence length="158" mass="16696">ASSISFPQQQHQHQHPPDLPRGVKTGQQQPISSRTPTDTAISSPHQTPLLSQPTHRPPSPGQRTDPITAATALLPPPTEPFPVSSDPRSPSPQQPSTSFSRLHSAPAISSHSRTPQHPFSSSSAQPTNLPSSTGDRSTVPSSATCNAHRASSAVHTRP</sequence>
<evidence type="ECO:0000313" key="2">
    <source>
        <dbReference type="Proteomes" id="UP000006729"/>
    </source>
</evidence>
<dbReference type="Pfam" id="PF00069">
    <property type="entry name" value="Pkinase"/>
    <property type="match status" value="1"/>
</dbReference>
<dbReference type="PANTHER" id="PTHR24056:SF554">
    <property type="entry name" value="CYCLIN-DEPENDENT KINASE D-1"/>
    <property type="match status" value="1"/>
</dbReference>
<comment type="caution">
    <text evidence="1">The sequence shown here is derived from an EMBL/GenBank/DDBJ whole genome shotgun (WGS) entry which is preliminary data.</text>
</comment>
<dbReference type="Gene3D" id="1.10.510.10">
    <property type="entry name" value="Transferase(Phosphotransferase) domain 1"/>
    <property type="match status" value="1"/>
</dbReference>
<dbReference type="InterPro" id="IPR000719">
    <property type="entry name" value="Prot_kinase_dom"/>
</dbReference>
<dbReference type="PROSITE" id="PS50011">
    <property type="entry name" value="PROTEIN_KINASE_DOM"/>
    <property type="match status" value="1"/>
</dbReference>